<sequence length="307" mass="32790">MRKYQIIVIALMMVSYAGAAELLWYLPYDANMNEAVNGEAPTQVNANPLADEPYASTAPSLSAGLTSGGSGAESGNALDMRDTMANMGQTTPTNYGGWVRYGSPENKSSMELSMKGLSSFTVMGWLNTKDSSIAIGNNTRVFASSDNSFSLLFNNGSVPGRMQFALEGNWYNSGYAVTNWGLADEWVFFAASYDGTTSTENLKYYMGGLDTNDVELVVTLDSNVGTFNYSGDWFVVGNNGADNTAADKGFKGLIDELRMFGSTADASGALDAADITLYKNDVFTAVPEPATIGLLAIGGLAFVRRKK</sequence>
<keyword evidence="5" id="KW-1185">Reference proteome</keyword>
<dbReference type="SMART" id="SM00560">
    <property type="entry name" value="LamGL"/>
    <property type="match status" value="1"/>
</dbReference>
<evidence type="ECO:0000256" key="1">
    <source>
        <dbReference type="ARBA" id="ARBA00022729"/>
    </source>
</evidence>
<dbReference type="InterPro" id="IPR013320">
    <property type="entry name" value="ConA-like_dom_sf"/>
</dbReference>
<evidence type="ECO:0000313" key="4">
    <source>
        <dbReference type="EMBL" id="AQQ71484.1"/>
    </source>
</evidence>
<dbReference type="RefSeq" id="WP_146683654.1">
    <property type="nucleotide sequence ID" value="NZ_CP019646.1"/>
</dbReference>
<dbReference type="Pfam" id="PF07589">
    <property type="entry name" value="PEP-CTERM"/>
    <property type="match status" value="1"/>
</dbReference>
<dbReference type="OrthoDB" id="253051at2"/>
<proteinExistence type="predicted"/>
<dbReference type="InterPro" id="IPR013424">
    <property type="entry name" value="Ice-binding_C"/>
</dbReference>
<dbReference type="AlphaFoldDB" id="A0A1Q2MFR7"/>
<keyword evidence="1" id="KW-0732">Signal</keyword>
<reference evidence="5" key="1">
    <citation type="submission" date="2017-02" db="EMBL/GenBank/DDBJ databases">
        <title>Comparative genomics and description of representatives of a novel lineage of planctomycetes thriving in anoxic sediments.</title>
        <authorList>
            <person name="Spring S."/>
            <person name="Bunk B."/>
            <person name="Sproer C."/>
        </authorList>
    </citation>
    <scope>NUCLEOTIDE SEQUENCE [LARGE SCALE GENOMIC DNA]</scope>
    <source>
        <strain evidence="5">SM-Chi-D1</strain>
    </source>
</reference>
<keyword evidence="2" id="KW-1015">Disulfide bond</keyword>
<accession>A0A1Q2MFR7</accession>
<evidence type="ECO:0000259" key="3">
    <source>
        <dbReference type="SMART" id="SM00560"/>
    </source>
</evidence>
<name>A0A1Q2MFR7_9BACT</name>
<dbReference type="STRING" id="1851148.SMSP2_01858"/>
<dbReference type="Gene3D" id="2.60.120.200">
    <property type="match status" value="1"/>
</dbReference>
<evidence type="ECO:0000313" key="5">
    <source>
        <dbReference type="Proteomes" id="UP000188181"/>
    </source>
</evidence>
<dbReference type="SUPFAM" id="SSF49899">
    <property type="entry name" value="Concanavalin A-like lectins/glucanases"/>
    <property type="match status" value="1"/>
</dbReference>
<gene>
    <name evidence="4" type="ORF">SMSP2_01858</name>
</gene>
<dbReference type="Proteomes" id="UP000188181">
    <property type="component" value="Chromosome"/>
</dbReference>
<organism evidence="4 5">
    <name type="scientific">Limihaloglobus sulfuriphilus</name>
    <dbReference type="NCBI Taxonomy" id="1851148"/>
    <lineage>
        <taxon>Bacteria</taxon>
        <taxon>Pseudomonadati</taxon>
        <taxon>Planctomycetota</taxon>
        <taxon>Phycisphaerae</taxon>
        <taxon>Sedimentisphaerales</taxon>
        <taxon>Sedimentisphaeraceae</taxon>
        <taxon>Limihaloglobus</taxon>
    </lineage>
</organism>
<dbReference type="KEGG" id="pbas:SMSP2_01858"/>
<dbReference type="NCBIfam" id="TIGR02595">
    <property type="entry name" value="PEP_CTERM"/>
    <property type="match status" value="1"/>
</dbReference>
<dbReference type="InterPro" id="IPR006558">
    <property type="entry name" value="LamG-like"/>
</dbReference>
<protein>
    <recommendedName>
        <fullName evidence="3">LamG-like jellyroll fold domain-containing protein</fullName>
    </recommendedName>
</protein>
<evidence type="ECO:0000256" key="2">
    <source>
        <dbReference type="ARBA" id="ARBA00023157"/>
    </source>
</evidence>
<feature type="domain" description="LamG-like jellyroll fold" evidence="3">
    <location>
        <begin position="118"/>
        <end position="265"/>
    </location>
</feature>
<dbReference type="EMBL" id="CP019646">
    <property type="protein sequence ID" value="AQQ71484.1"/>
    <property type="molecule type" value="Genomic_DNA"/>
</dbReference>